<dbReference type="AlphaFoldDB" id="A0A852TID1"/>
<protein>
    <submittedName>
        <fullName evidence="1">Uncharacterized protein</fullName>
    </submittedName>
</protein>
<evidence type="ECO:0000313" key="1">
    <source>
        <dbReference type="EMBL" id="NYE06874.1"/>
    </source>
</evidence>
<name>A0A852TID1_9BACI</name>
<sequence>MIIKTKNRMSKIKRLENYSSERLILIIYRDYY</sequence>
<organism evidence="1 2">
    <name type="scientific">Neobacillus niacini</name>
    <dbReference type="NCBI Taxonomy" id="86668"/>
    <lineage>
        <taxon>Bacteria</taxon>
        <taxon>Bacillati</taxon>
        <taxon>Bacillota</taxon>
        <taxon>Bacilli</taxon>
        <taxon>Bacillales</taxon>
        <taxon>Bacillaceae</taxon>
        <taxon>Neobacillus</taxon>
    </lineage>
</organism>
<reference evidence="2" key="2">
    <citation type="submission" date="2020-08" db="EMBL/GenBank/DDBJ databases">
        <title>The Agave Microbiome: Exploring the role of microbial communities in plant adaptations to desert environments.</title>
        <authorList>
            <person name="Partida-Martinez L.P."/>
        </authorList>
    </citation>
    <scope>NUCLEOTIDE SEQUENCE [LARGE SCALE GENOMIC DNA]</scope>
    <source>
        <strain evidence="2">AT2.8</strain>
    </source>
</reference>
<dbReference type="Proteomes" id="UP000548423">
    <property type="component" value="Unassembled WGS sequence"/>
</dbReference>
<comment type="caution">
    <text evidence="1">The sequence shown here is derived from an EMBL/GenBank/DDBJ whole genome shotgun (WGS) entry which is preliminary data.</text>
</comment>
<reference evidence="2" key="1">
    <citation type="submission" date="2020-07" db="EMBL/GenBank/DDBJ databases">
        <authorList>
            <person name="Partida-Martinez L."/>
            <person name="Huntemann M."/>
            <person name="Clum A."/>
            <person name="Wang J."/>
            <person name="Palaniappan K."/>
            <person name="Ritter S."/>
            <person name="Chen I.-M."/>
            <person name="Stamatis D."/>
            <person name="Reddy T."/>
            <person name="O'Malley R."/>
            <person name="Daum C."/>
            <person name="Shapiro N."/>
            <person name="Ivanova N."/>
            <person name="Kyrpides N."/>
            <person name="Woyke T."/>
        </authorList>
    </citation>
    <scope>NUCLEOTIDE SEQUENCE [LARGE SCALE GENOMIC DNA]</scope>
    <source>
        <strain evidence="2">AT2.8</strain>
    </source>
</reference>
<evidence type="ECO:0000313" key="2">
    <source>
        <dbReference type="Proteomes" id="UP000548423"/>
    </source>
</evidence>
<accession>A0A852TID1</accession>
<dbReference type="EMBL" id="JACCBX010000007">
    <property type="protein sequence ID" value="NYE06874.1"/>
    <property type="molecule type" value="Genomic_DNA"/>
</dbReference>
<gene>
    <name evidence="1" type="ORF">F4694_003654</name>
</gene>
<proteinExistence type="predicted"/>